<dbReference type="AlphaFoldDB" id="A0AA86S8Q4"/>
<reference evidence="1" key="1">
    <citation type="submission" date="2023-10" db="EMBL/GenBank/DDBJ databases">
        <authorList>
            <person name="Domelevo Entfellner J.-B."/>
        </authorList>
    </citation>
    <scope>NUCLEOTIDE SEQUENCE</scope>
</reference>
<accession>A0AA86S8Q4</accession>
<dbReference type="Gramene" id="rna-AYBTSS11_LOCUS12434">
    <property type="protein sequence ID" value="CAJ1947011.1"/>
    <property type="gene ID" value="gene-AYBTSS11_LOCUS12434"/>
</dbReference>
<dbReference type="Proteomes" id="UP001189624">
    <property type="component" value="Chromosome 4"/>
</dbReference>
<evidence type="ECO:0000313" key="1">
    <source>
        <dbReference type="EMBL" id="CAJ1947011.1"/>
    </source>
</evidence>
<keyword evidence="2" id="KW-1185">Reference proteome</keyword>
<proteinExistence type="predicted"/>
<gene>
    <name evidence="1" type="ORF">AYBTSS11_LOCUS12434</name>
</gene>
<organism evidence="1 2">
    <name type="scientific">Sphenostylis stenocarpa</name>
    <dbReference type="NCBI Taxonomy" id="92480"/>
    <lineage>
        <taxon>Eukaryota</taxon>
        <taxon>Viridiplantae</taxon>
        <taxon>Streptophyta</taxon>
        <taxon>Embryophyta</taxon>
        <taxon>Tracheophyta</taxon>
        <taxon>Spermatophyta</taxon>
        <taxon>Magnoliopsida</taxon>
        <taxon>eudicotyledons</taxon>
        <taxon>Gunneridae</taxon>
        <taxon>Pentapetalae</taxon>
        <taxon>rosids</taxon>
        <taxon>fabids</taxon>
        <taxon>Fabales</taxon>
        <taxon>Fabaceae</taxon>
        <taxon>Papilionoideae</taxon>
        <taxon>50 kb inversion clade</taxon>
        <taxon>NPAAA clade</taxon>
        <taxon>indigoferoid/millettioid clade</taxon>
        <taxon>Phaseoleae</taxon>
        <taxon>Sphenostylis</taxon>
    </lineage>
</organism>
<sequence length="66" mass="7696">MAKVRCQKRLALNNRGESIERRRSRRGVMVIWEEFMRVGGTRVVKGILNDLVHEKTKEGSRDEKKG</sequence>
<protein>
    <submittedName>
        <fullName evidence="1">Uncharacterized protein</fullName>
    </submittedName>
</protein>
<dbReference type="EMBL" id="OY731401">
    <property type="protein sequence ID" value="CAJ1947011.1"/>
    <property type="molecule type" value="Genomic_DNA"/>
</dbReference>
<name>A0AA86S8Q4_9FABA</name>
<evidence type="ECO:0000313" key="2">
    <source>
        <dbReference type="Proteomes" id="UP001189624"/>
    </source>
</evidence>